<keyword evidence="4" id="KW-0256">Endoplasmic reticulum</keyword>
<reference evidence="14" key="1">
    <citation type="submission" date="2018-10" db="EMBL/GenBank/DDBJ databases">
        <title>Transcriptome assembly of Aceria tosichella (Wheat curl mite) Type 2.</title>
        <authorList>
            <person name="Scully E.D."/>
            <person name="Geib S.M."/>
            <person name="Palmer N.A."/>
            <person name="Gupta A.K."/>
            <person name="Sarath G."/>
            <person name="Tatineni S."/>
        </authorList>
    </citation>
    <scope>NUCLEOTIDE SEQUENCE</scope>
    <source>
        <strain evidence="14">LincolnNE</strain>
    </source>
</reference>
<evidence type="ECO:0000256" key="7">
    <source>
        <dbReference type="ARBA" id="ARBA00023180"/>
    </source>
</evidence>
<keyword evidence="7" id="KW-0325">Glycoprotein</keyword>
<proteinExistence type="inferred from homology"/>
<dbReference type="AlphaFoldDB" id="A0A6G1SGU2"/>
<dbReference type="PROSITE" id="PS51469">
    <property type="entry name" value="SUN"/>
    <property type="match status" value="1"/>
</dbReference>
<keyword evidence="3 12" id="KW-0732">Signal</keyword>
<keyword evidence="11" id="KW-0175">Coiled coil</keyword>
<dbReference type="GO" id="GO:0005789">
    <property type="term" value="C:endoplasmic reticulum membrane"/>
    <property type="evidence" value="ECO:0007669"/>
    <property type="project" value="UniProtKB-SubCell"/>
</dbReference>
<dbReference type="PANTHER" id="PTHR12953">
    <property type="entry name" value="MEMBRANE PROTEIN CH1 RELATED"/>
    <property type="match status" value="1"/>
</dbReference>
<evidence type="ECO:0000256" key="8">
    <source>
        <dbReference type="ARBA" id="ARBA00046288"/>
    </source>
</evidence>
<evidence type="ECO:0000256" key="10">
    <source>
        <dbReference type="ARBA" id="ARBA00064635"/>
    </source>
</evidence>
<evidence type="ECO:0000256" key="9">
    <source>
        <dbReference type="ARBA" id="ARBA00061226"/>
    </source>
</evidence>
<accession>A0A6G1SGU2</accession>
<dbReference type="FunFam" id="2.60.120.260:FF:000099">
    <property type="entry name" value="Uncharacterized protein, isoform C"/>
    <property type="match status" value="1"/>
</dbReference>
<comment type="subunit">
    <text evidence="10">Interacts with EMP65.</text>
</comment>
<evidence type="ECO:0000256" key="4">
    <source>
        <dbReference type="ARBA" id="ARBA00022824"/>
    </source>
</evidence>
<feature type="signal peptide" evidence="12">
    <location>
        <begin position="1"/>
        <end position="23"/>
    </location>
</feature>
<evidence type="ECO:0000256" key="3">
    <source>
        <dbReference type="ARBA" id="ARBA00022729"/>
    </source>
</evidence>
<evidence type="ECO:0000256" key="12">
    <source>
        <dbReference type="SAM" id="SignalP"/>
    </source>
</evidence>
<evidence type="ECO:0000256" key="11">
    <source>
        <dbReference type="SAM" id="Coils"/>
    </source>
</evidence>
<evidence type="ECO:0000256" key="5">
    <source>
        <dbReference type="ARBA" id="ARBA00022989"/>
    </source>
</evidence>
<evidence type="ECO:0000256" key="1">
    <source>
        <dbReference type="ARBA" id="ARBA00004389"/>
    </source>
</evidence>
<feature type="chain" id="PRO_5026101454" evidence="12">
    <location>
        <begin position="24"/>
        <end position="339"/>
    </location>
</feature>
<evidence type="ECO:0000259" key="13">
    <source>
        <dbReference type="PROSITE" id="PS51469"/>
    </source>
</evidence>
<keyword evidence="5" id="KW-1133">Transmembrane helix</keyword>
<evidence type="ECO:0000313" key="14">
    <source>
        <dbReference type="EMBL" id="MDE49579.1"/>
    </source>
</evidence>
<keyword evidence="6" id="KW-0472">Membrane</keyword>
<dbReference type="InterPro" id="IPR012919">
    <property type="entry name" value="SUN_dom"/>
</dbReference>
<feature type="coiled-coil region" evidence="11">
    <location>
        <begin position="284"/>
        <end position="318"/>
    </location>
</feature>
<comment type="similarity">
    <text evidence="9">Belongs to the SLP1 family.</text>
</comment>
<protein>
    <submittedName>
        <fullName evidence="14">Protein osteopotentia</fullName>
    </submittedName>
</protein>
<dbReference type="Gene3D" id="2.60.120.260">
    <property type="entry name" value="Galactose-binding domain-like"/>
    <property type="match status" value="1"/>
</dbReference>
<dbReference type="EMBL" id="GGYP01004808">
    <property type="protein sequence ID" value="MDE49579.1"/>
    <property type="molecule type" value="Transcribed_RNA"/>
</dbReference>
<feature type="domain" description="SUN" evidence="13">
    <location>
        <begin position="12"/>
        <end position="174"/>
    </location>
</feature>
<evidence type="ECO:0000256" key="6">
    <source>
        <dbReference type="ARBA" id="ARBA00023136"/>
    </source>
</evidence>
<dbReference type="InterPro" id="IPR008979">
    <property type="entry name" value="Galactose-bd-like_sf"/>
</dbReference>
<name>A0A6G1SGU2_9ACAR</name>
<organism evidence="14">
    <name type="scientific">Aceria tosichella</name>
    <name type="common">wheat curl mite</name>
    <dbReference type="NCBI Taxonomy" id="561515"/>
    <lineage>
        <taxon>Eukaryota</taxon>
        <taxon>Metazoa</taxon>
        <taxon>Ecdysozoa</taxon>
        <taxon>Arthropoda</taxon>
        <taxon>Chelicerata</taxon>
        <taxon>Arachnida</taxon>
        <taxon>Acari</taxon>
        <taxon>Acariformes</taxon>
        <taxon>Trombidiformes</taxon>
        <taxon>Prostigmata</taxon>
        <taxon>Eupodina</taxon>
        <taxon>Eriophyoidea</taxon>
        <taxon>Eriophyidae</taxon>
        <taxon>Eriophyinae</taxon>
        <taxon>Aceriini</taxon>
        <taxon>Aceria</taxon>
    </lineage>
</organism>
<dbReference type="InterPro" id="IPR045120">
    <property type="entry name" value="Suco/Slp1-like"/>
</dbReference>
<dbReference type="GO" id="GO:0034975">
    <property type="term" value="P:protein folding in endoplasmic reticulum"/>
    <property type="evidence" value="ECO:0007669"/>
    <property type="project" value="TreeGrafter"/>
</dbReference>
<dbReference type="Pfam" id="PF07738">
    <property type="entry name" value="Sad1_UNC"/>
    <property type="match status" value="1"/>
</dbReference>
<keyword evidence="2" id="KW-0812">Transmembrane</keyword>
<sequence length="339" mass="38670">MNLLARHLIFCVALSIFPTNVFADKSDHKELSENRSKNYASGECAKVIESNPEAKKASYIINGMTDEYMLNPCGAKIWFVIELCDSIQATLIEIASYELYSSNPKDFTVYVSDIYPTEAWNLIGHFTAADSRTLQAFDLKQVGFGKFIRVELHSHYGNEHYCVISEVKVYGASMMEEYLGSDNQQENGNKTHKNHKIPKRKTSAYRVYRNMMTEPSVCGLTVEPSTDVGMPNVTVNKMFYEHKEQPILKPIVPQPTQPSNVTNRTAPLKPSIFVELGNKVKAMEASLKYQIEDIEKRLNEKNELVKRAEAKVTKLKLQFESFALIIITYYVYKLMLDIM</sequence>
<gene>
    <name evidence="14" type="primary">Dd25</name>
    <name evidence="14" type="ORF">g.9120</name>
</gene>
<dbReference type="PANTHER" id="PTHR12953:SF0">
    <property type="entry name" value="SUN DOMAIN-CONTAINING OSSIFICATION FACTOR"/>
    <property type="match status" value="1"/>
</dbReference>
<comment type="subcellular location">
    <subcellularLocation>
        <location evidence="8">Endomembrane system</location>
        <topology evidence="8">Single-pass type I membrane protein</topology>
    </subcellularLocation>
    <subcellularLocation>
        <location evidence="1">Endoplasmic reticulum membrane</location>
        <topology evidence="1">Single-pass membrane protein</topology>
    </subcellularLocation>
</comment>
<evidence type="ECO:0000256" key="2">
    <source>
        <dbReference type="ARBA" id="ARBA00022692"/>
    </source>
</evidence>
<dbReference type="SUPFAM" id="SSF49785">
    <property type="entry name" value="Galactose-binding domain-like"/>
    <property type="match status" value="1"/>
</dbReference>